<dbReference type="AlphaFoldDB" id="A0A1I6SKV5"/>
<reference evidence="2" key="1">
    <citation type="submission" date="2016-10" db="EMBL/GenBank/DDBJ databases">
        <authorList>
            <person name="Varghese N."/>
            <person name="Submissions S."/>
        </authorList>
    </citation>
    <scope>NUCLEOTIDE SEQUENCE [LARGE SCALE GENOMIC DNA]</scope>
    <source>
        <strain evidence="2">DSM 44771</strain>
    </source>
</reference>
<protein>
    <submittedName>
        <fullName evidence="1">HEXXH motif-containing protein</fullName>
    </submittedName>
</protein>
<dbReference type="EMBL" id="FOZX01000005">
    <property type="protein sequence ID" value="SFS77524.1"/>
    <property type="molecule type" value="Genomic_DNA"/>
</dbReference>
<dbReference type="NCBIfam" id="TIGR04267">
    <property type="entry name" value="mod_HExxH"/>
    <property type="match status" value="1"/>
</dbReference>
<accession>A0A1I6SKV5</accession>
<proteinExistence type="predicted"/>
<evidence type="ECO:0000313" key="1">
    <source>
        <dbReference type="EMBL" id="SFS77524.1"/>
    </source>
</evidence>
<dbReference type="Proteomes" id="UP000198852">
    <property type="component" value="Unassembled WGS sequence"/>
</dbReference>
<dbReference type="InterPro" id="IPR026337">
    <property type="entry name" value="AKG_HExxH"/>
</dbReference>
<organism evidence="1 2">
    <name type="scientific">Saccharopolyspora flava</name>
    <dbReference type="NCBI Taxonomy" id="95161"/>
    <lineage>
        <taxon>Bacteria</taxon>
        <taxon>Bacillati</taxon>
        <taxon>Actinomycetota</taxon>
        <taxon>Actinomycetes</taxon>
        <taxon>Pseudonocardiales</taxon>
        <taxon>Pseudonocardiaceae</taxon>
        <taxon>Saccharopolyspora</taxon>
    </lineage>
</organism>
<keyword evidence="2" id="KW-1185">Reference proteome</keyword>
<sequence length="430" mass="46690">MNPQEFPRHRVSSEMFAQVCDGTASESTIARLAEGELSRRLLQLRAVLDAVRPSSESFVDVESAWGLIERAEERSSAAVREILMAPEVGVWLRHVLHGSNWDAPVDLGYLHLVAGSVAMRAGIPFTLAVPVLDGRIVLPALGWIRVSLSFPVAVAELRGVPGGAELRVLGRRLDVSITPASPLFTPAQWCVAGPLSVRLSDHDPYREFEGPNPARPLGAEEQVEWAKVIESAWEELNAVQPERGVELAACLTTVVPMEPDAGTVGASSRGAFGAVALSPPRSADLLAEVLLHELQHNKLNALMNLVDLAVDDGSLFYAPWRPDPRPLPGLLHGVYAFAAVVEFWAAYLLKVPEAARVEAETRFAHLREQLRRGLSSIESASGLTAFGRRLVAGVDRRLTACDAVVVSSDAVARAVDLVDRHHRTWRSRNG</sequence>
<dbReference type="STRING" id="95161.SAMN05660874_03180"/>
<gene>
    <name evidence="1" type="ORF">SAMN05660874_03180</name>
</gene>
<evidence type="ECO:0000313" key="2">
    <source>
        <dbReference type="Proteomes" id="UP000198852"/>
    </source>
</evidence>
<name>A0A1I6SKV5_9PSEU</name>